<accession>A0AAN7VZ09</accession>
<gene>
    <name evidence="1" type="ORF">LTR97_011062</name>
</gene>
<reference evidence="1" key="1">
    <citation type="submission" date="2023-08" db="EMBL/GenBank/DDBJ databases">
        <title>Black Yeasts Isolated from many extreme environments.</title>
        <authorList>
            <person name="Coleine C."/>
            <person name="Stajich J.E."/>
            <person name="Selbmann L."/>
        </authorList>
    </citation>
    <scope>NUCLEOTIDE SEQUENCE</scope>
    <source>
        <strain evidence="1">CCFEE 5810</strain>
    </source>
</reference>
<proteinExistence type="predicted"/>
<organism evidence="1 2">
    <name type="scientific">Elasticomyces elasticus</name>
    <dbReference type="NCBI Taxonomy" id="574655"/>
    <lineage>
        <taxon>Eukaryota</taxon>
        <taxon>Fungi</taxon>
        <taxon>Dikarya</taxon>
        <taxon>Ascomycota</taxon>
        <taxon>Pezizomycotina</taxon>
        <taxon>Dothideomycetes</taxon>
        <taxon>Dothideomycetidae</taxon>
        <taxon>Mycosphaerellales</taxon>
        <taxon>Teratosphaeriaceae</taxon>
        <taxon>Elasticomyces</taxon>
    </lineage>
</organism>
<comment type="caution">
    <text evidence="1">The sequence shown here is derived from an EMBL/GenBank/DDBJ whole genome shotgun (WGS) entry which is preliminary data.</text>
</comment>
<dbReference type="AlphaFoldDB" id="A0AAN7VZ09"/>
<sequence length="378" mass="42756">MANMRTRSMTVDEASLILKQNIALQELEQSLGDGLGSQEQRDQLHARDIRHYGAALTLLPGDGVPWRTRRITNPVPEQPFRFTDLPSELRNQIYDLAPCHYENDGVISPACYSACATNETSSIVFVQGAWRSGDLSRSNFGDDISLRAHGLDQKFKDRSLLEDNSKLGPSDFDLTKAEQRSGLLEPHDIFSYEDKSDRDPAKHGYKCLHGHVCSYMCLLQPALTRASRQLRTECLLLFYSTNESRLMLNVNPNMDAANPRATKDIHPLAVKFWRTVGDTHLRTMKTFVLSLGEQCTLHFTTLPAGTFQAQLNRENLSARSRTKKAELMVSNALDEKWVTRFTKETAEREVEDLAFVQWVTEGGLCVQNIEQALVLFDF</sequence>
<dbReference type="InterPro" id="IPR038883">
    <property type="entry name" value="AN11006-like"/>
</dbReference>
<evidence type="ECO:0000313" key="2">
    <source>
        <dbReference type="Proteomes" id="UP001310594"/>
    </source>
</evidence>
<dbReference type="Proteomes" id="UP001310594">
    <property type="component" value="Unassembled WGS sequence"/>
</dbReference>
<dbReference type="PANTHER" id="PTHR42085">
    <property type="entry name" value="F-BOX DOMAIN-CONTAINING PROTEIN"/>
    <property type="match status" value="1"/>
</dbReference>
<name>A0AAN7VZ09_9PEZI</name>
<evidence type="ECO:0000313" key="1">
    <source>
        <dbReference type="EMBL" id="KAK5691891.1"/>
    </source>
</evidence>
<dbReference type="EMBL" id="JAVRQU010000020">
    <property type="protein sequence ID" value="KAK5691891.1"/>
    <property type="molecule type" value="Genomic_DNA"/>
</dbReference>
<dbReference type="PANTHER" id="PTHR42085:SF1">
    <property type="entry name" value="F-BOX DOMAIN-CONTAINING PROTEIN"/>
    <property type="match status" value="1"/>
</dbReference>
<protein>
    <submittedName>
        <fullName evidence="1">Uncharacterized protein</fullName>
    </submittedName>
</protein>